<reference evidence="4 5" key="1">
    <citation type="submission" date="2018-08" db="EMBL/GenBank/DDBJ databases">
        <title>The metabolism and importance of syntrophic acetate oxidation coupled to methane or sulfide production in haloalkaline environments.</title>
        <authorList>
            <person name="Timmers P.H.A."/>
            <person name="Vavourakis C.D."/>
            <person name="Sorokin D.Y."/>
            <person name="Sinninghe Damste J.S."/>
            <person name="Muyzer G."/>
            <person name="Stams A.J.M."/>
            <person name="Plugge C.M."/>
        </authorList>
    </citation>
    <scope>NUCLEOTIDE SEQUENCE [LARGE SCALE GENOMIC DNA]</scope>
    <source>
        <strain evidence="4">MSAO_Bac1</strain>
    </source>
</reference>
<dbReference type="Pfam" id="PF10079">
    <property type="entry name" value="Rossmann-like_BshC"/>
    <property type="match status" value="1"/>
</dbReference>
<dbReference type="GO" id="GO:0016874">
    <property type="term" value="F:ligase activity"/>
    <property type="evidence" value="ECO:0007669"/>
    <property type="project" value="UniProtKB-KW"/>
</dbReference>
<dbReference type="InterPro" id="IPR055398">
    <property type="entry name" value="Rossmann-like_BshC"/>
</dbReference>
<evidence type="ECO:0000256" key="1">
    <source>
        <dbReference type="ARBA" id="ARBA00022598"/>
    </source>
</evidence>
<name>A0A424YGQ1_9FIRM</name>
<feature type="non-terminal residue" evidence="4">
    <location>
        <position position="1"/>
    </location>
</feature>
<feature type="domain" description="Bacillithiol biosynthesis BshC C-terminal coiled-coil" evidence="3">
    <location>
        <begin position="294"/>
        <end position="439"/>
    </location>
</feature>
<dbReference type="Pfam" id="PF24850">
    <property type="entry name" value="CC_BshC"/>
    <property type="match status" value="1"/>
</dbReference>
<evidence type="ECO:0000259" key="2">
    <source>
        <dbReference type="Pfam" id="PF10079"/>
    </source>
</evidence>
<dbReference type="Proteomes" id="UP000285138">
    <property type="component" value="Unassembled WGS sequence"/>
</dbReference>
<dbReference type="InterPro" id="IPR055399">
    <property type="entry name" value="CC_BshC"/>
</dbReference>
<dbReference type="EMBL" id="QZAA01000080">
    <property type="protein sequence ID" value="RQD77175.1"/>
    <property type="molecule type" value="Genomic_DNA"/>
</dbReference>
<gene>
    <name evidence="4" type="primary">bshC</name>
    <name evidence="4" type="ORF">D5R97_03030</name>
</gene>
<accession>A0A424YGQ1</accession>
<evidence type="ECO:0000313" key="5">
    <source>
        <dbReference type="Proteomes" id="UP000285138"/>
    </source>
</evidence>
<sequence>VVTGQQAGVLTGPLYTIYKAAAAVKLARELTRQGMKAVPVFWIPSEDHDFQEIRSVLVQGKEGLPVKIEVADKSSGQPVERIPFSKEEGERLIQELDRETPATEFKGEILETLRDTARRSETFTRWFALLMTRLFKGTGLILFNPLIPEIRKGAGGLLASLGLQGEKIQGLLSTREKELEERGYHVQVNREKEHLNLFAFLPGGRAALLNQDGQVVTRQGNNLGEIEEVAKKIENNPGEFGPGVLTRPLMQETLLPTLSYVAGPAELSYFAQLMPLYEHFHLRPPVLYPRPSLTLVEPRMRRFMEKYSLSREDLFDLEQVRQNYLEEKGSRELKELFQGVERNIRKEYDALGQELIKIEKGLGDLTQKNLGRVMKEVDYLKKKAREALKDKNEKALSHFKILEESVLPGGELQERKYNIFPYLIKYGPGFMDKLKKEFPLEPGHHFFEVV</sequence>
<comment type="caution">
    <text evidence="4">The sequence shown here is derived from an EMBL/GenBank/DDBJ whole genome shotgun (WGS) entry which is preliminary data.</text>
</comment>
<evidence type="ECO:0000313" key="4">
    <source>
        <dbReference type="EMBL" id="RQD77175.1"/>
    </source>
</evidence>
<protein>
    <submittedName>
        <fullName evidence="4">Bacillithiol biosynthesis cysteine-adding enzyme BshC</fullName>
    </submittedName>
</protein>
<keyword evidence="1" id="KW-0436">Ligase</keyword>
<organism evidence="4 5">
    <name type="scientific">Candidatus Syntrophonatronum acetioxidans</name>
    <dbReference type="NCBI Taxonomy" id="1795816"/>
    <lineage>
        <taxon>Bacteria</taxon>
        <taxon>Bacillati</taxon>
        <taxon>Bacillota</taxon>
        <taxon>Clostridia</taxon>
        <taxon>Eubacteriales</taxon>
        <taxon>Syntrophomonadaceae</taxon>
        <taxon>Candidatus Syntrophonatronum</taxon>
    </lineage>
</organism>
<dbReference type="AlphaFoldDB" id="A0A424YGQ1"/>
<evidence type="ECO:0000259" key="3">
    <source>
        <dbReference type="Pfam" id="PF24850"/>
    </source>
</evidence>
<feature type="domain" description="Bacillithiol biosynthesis BshC N-terminal Rossmann-like" evidence="2">
    <location>
        <begin position="1"/>
        <end position="290"/>
    </location>
</feature>
<dbReference type="NCBIfam" id="TIGR03998">
    <property type="entry name" value="thiol_BshC"/>
    <property type="match status" value="1"/>
</dbReference>
<proteinExistence type="inferred from homology"/>
<dbReference type="InterPro" id="IPR011199">
    <property type="entry name" value="Bacillithiol_biosynth_BshC"/>
</dbReference>
<dbReference type="HAMAP" id="MF_01867">
    <property type="entry name" value="BshC"/>
    <property type="match status" value="1"/>
</dbReference>